<evidence type="ECO:0000256" key="3">
    <source>
        <dbReference type="ARBA" id="ARBA00022989"/>
    </source>
</evidence>
<feature type="transmembrane region" description="Helical" evidence="5">
    <location>
        <begin position="127"/>
        <end position="147"/>
    </location>
</feature>
<dbReference type="Pfam" id="PF13564">
    <property type="entry name" value="DoxX_2"/>
    <property type="match status" value="1"/>
</dbReference>
<accession>A0A1T5NG78</accession>
<keyword evidence="2 5" id="KW-0812">Transmembrane</keyword>
<feature type="transmembrane region" description="Helical" evidence="5">
    <location>
        <begin position="34"/>
        <end position="50"/>
    </location>
</feature>
<evidence type="ECO:0000256" key="1">
    <source>
        <dbReference type="ARBA" id="ARBA00004141"/>
    </source>
</evidence>
<evidence type="ECO:0000256" key="5">
    <source>
        <dbReference type="SAM" id="Phobius"/>
    </source>
</evidence>
<dbReference type="InterPro" id="IPR032808">
    <property type="entry name" value="DoxX"/>
</dbReference>
<keyword evidence="3 5" id="KW-1133">Transmembrane helix</keyword>
<feature type="transmembrane region" description="Helical" evidence="5">
    <location>
        <begin position="62"/>
        <end position="86"/>
    </location>
</feature>
<comment type="subcellular location">
    <subcellularLocation>
        <location evidence="1">Membrane</location>
        <topology evidence="1">Multi-pass membrane protein</topology>
    </subcellularLocation>
</comment>
<protein>
    <submittedName>
        <fullName evidence="6">Uncharacterized membrane protein</fullName>
    </submittedName>
</protein>
<organism evidence="6 7">
    <name type="scientific">Chitinophaga ginsengisegetis</name>
    <dbReference type="NCBI Taxonomy" id="393003"/>
    <lineage>
        <taxon>Bacteria</taxon>
        <taxon>Pseudomonadati</taxon>
        <taxon>Bacteroidota</taxon>
        <taxon>Chitinophagia</taxon>
        <taxon>Chitinophagales</taxon>
        <taxon>Chitinophagaceae</taxon>
        <taxon>Chitinophaga</taxon>
    </lineage>
</organism>
<evidence type="ECO:0000313" key="6">
    <source>
        <dbReference type="EMBL" id="SKC99520.1"/>
    </source>
</evidence>
<dbReference type="AlphaFoldDB" id="A0A1T5NG78"/>
<reference evidence="6 7" key="1">
    <citation type="submission" date="2017-02" db="EMBL/GenBank/DDBJ databases">
        <authorList>
            <person name="Peterson S.W."/>
        </authorList>
    </citation>
    <scope>NUCLEOTIDE SEQUENCE [LARGE SCALE GENOMIC DNA]</scope>
    <source>
        <strain evidence="6 7">DSM 18108</strain>
    </source>
</reference>
<dbReference type="Proteomes" id="UP000190166">
    <property type="component" value="Unassembled WGS sequence"/>
</dbReference>
<name>A0A1T5NG78_9BACT</name>
<dbReference type="GO" id="GO:0016020">
    <property type="term" value="C:membrane"/>
    <property type="evidence" value="ECO:0007669"/>
    <property type="project" value="UniProtKB-SubCell"/>
</dbReference>
<evidence type="ECO:0000256" key="2">
    <source>
        <dbReference type="ARBA" id="ARBA00022692"/>
    </source>
</evidence>
<dbReference type="PANTHER" id="PTHR36974:SF1">
    <property type="entry name" value="DOXX FAMILY MEMBRANE PROTEIN"/>
    <property type="match status" value="1"/>
</dbReference>
<dbReference type="PANTHER" id="PTHR36974">
    <property type="entry name" value="MEMBRANE PROTEIN-RELATED"/>
    <property type="match status" value="1"/>
</dbReference>
<gene>
    <name evidence="6" type="ORF">SAMN05660461_1510</name>
</gene>
<keyword evidence="7" id="KW-1185">Reference proteome</keyword>
<feature type="transmembrane region" description="Helical" evidence="5">
    <location>
        <begin position="92"/>
        <end position="115"/>
    </location>
</feature>
<evidence type="ECO:0000256" key="4">
    <source>
        <dbReference type="ARBA" id="ARBA00023136"/>
    </source>
</evidence>
<sequence>MAFFSGLCSIALLLLAIGYIFQIPLLQQLPADARISAAVMFLMIGVTHLLKPRKLTYMIEGMIPYPLFMVLFTGALEILLGAGLLFPATQYYAGWGLIILLVAMFPANIRVAVLNLPAPGGLPSKPWYIWSRLLFQPVYILWIWWAIN</sequence>
<dbReference type="STRING" id="393003.SAMN05660461_1510"/>
<keyword evidence="4 5" id="KW-0472">Membrane</keyword>
<evidence type="ECO:0000313" key="7">
    <source>
        <dbReference type="Proteomes" id="UP000190166"/>
    </source>
</evidence>
<dbReference type="RefSeq" id="WP_079468769.1">
    <property type="nucleotide sequence ID" value="NZ_FUZZ01000001.1"/>
</dbReference>
<dbReference type="EMBL" id="FUZZ01000001">
    <property type="protein sequence ID" value="SKC99520.1"/>
    <property type="molecule type" value="Genomic_DNA"/>
</dbReference>
<proteinExistence type="predicted"/>